<dbReference type="EMBL" id="CAUDKV010000006">
    <property type="protein sequence ID" value="CAJ0865810.1"/>
    <property type="molecule type" value="Genomic_DNA"/>
</dbReference>
<accession>A0AAD2EF93</accession>
<evidence type="ECO:0000313" key="5">
    <source>
        <dbReference type="Proteomes" id="UP001190452"/>
    </source>
</evidence>
<organism evidence="2 4">
    <name type="scientific">Ralstonia mannitolilytica</name>
    <dbReference type="NCBI Taxonomy" id="105219"/>
    <lineage>
        <taxon>Bacteria</taxon>
        <taxon>Pseudomonadati</taxon>
        <taxon>Pseudomonadota</taxon>
        <taxon>Betaproteobacteria</taxon>
        <taxon>Burkholderiales</taxon>
        <taxon>Burkholderiaceae</taxon>
        <taxon>Ralstonia</taxon>
    </lineage>
</organism>
<evidence type="ECO:0000313" key="3">
    <source>
        <dbReference type="EMBL" id="CAJ0865810.1"/>
    </source>
</evidence>
<evidence type="ECO:0000313" key="4">
    <source>
        <dbReference type="Proteomes" id="UP001190002"/>
    </source>
</evidence>
<dbReference type="EMBL" id="CATVXE010000005">
    <property type="protein sequence ID" value="CAJ0681772.1"/>
    <property type="molecule type" value="Genomic_DNA"/>
</dbReference>
<dbReference type="Proteomes" id="UP001190002">
    <property type="component" value="Unassembled WGS sequence"/>
</dbReference>
<proteinExistence type="predicted"/>
<keyword evidence="5" id="KW-1185">Reference proteome</keyword>
<evidence type="ECO:0000256" key="1">
    <source>
        <dbReference type="SAM" id="MobiDB-lite"/>
    </source>
</evidence>
<gene>
    <name evidence="3" type="ORF">R77569_01829</name>
    <name evidence="2" type="ORF">R77591_01501</name>
</gene>
<comment type="caution">
    <text evidence="2">The sequence shown here is derived from an EMBL/GenBank/DDBJ whole genome shotgun (WGS) entry which is preliminary data.</text>
</comment>
<evidence type="ECO:0000313" key="2">
    <source>
        <dbReference type="EMBL" id="CAJ0681772.1"/>
    </source>
</evidence>
<feature type="region of interest" description="Disordered" evidence="1">
    <location>
        <begin position="81"/>
        <end position="106"/>
    </location>
</feature>
<protein>
    <submittedName>
        <fullName evidence="2">Uncharacterized protein</fullName>
    </submittedName>
</protein>
<dbReference type="Proteomes" id="UP001190452">
    <property type="component" value="Unassembled WGS sequence"/>
</dbReference>
<sequence length="212" mass="23733">MFWMSPCSPGMTIKEGTKRNRCRLRDNPEHRSNCLKSLRGQDVPVSRGSVNKKRSFNAKRCTNVDMGALCRCCMLPRHRSRGAPGNGTVRAPRTRRTSVNRPEAVAARSCYDAQPFPASELLNRAGRGPGKTRRHRPGRPSGVHPNRPGRRSPPPTRPAVNPLRIRRACTRRPHTQVRSSRRQWPTVCARVHDTPALAPPIVAYVIGKTWSA</sequence>
<dbReference type="AlphaFoldDB" id="A0AAD2EF93"/>
<name>A0AAD2EF93_9RALS</name>
<feature type="region of interest" description="Disordered" evidence="1">
    <location>
        <begin position="118"/>
        <end position="161"/>
    </location>
</feature>
<reference evidence="2 5" key="1">
    <citation type="submission" date="2023-07" db="EMBL/GenBank/DDBJ databases">
        <authorList>
            <person name="Peeters C."/>
        </authorList>
    </citation>
    <scope>NUCLEOTIDE SEQUENCE</scope>
    <source>
        <strain evidence="3 5">R-77569</strain>
        <strain evidence="2">R-77591</strain>
    </source>
</reference>